<evidence type="ECO:0000256" key="3">
    <source>
        <dbReference type="ARBA" id="ARBA00022741"/>
    </source>
</evidence>
<keyword evidence="4 6" id="KW-0067">ATP-binding</keyword>
<keyword evidence="2" id="KW-0813">Transport</keyword>
<keyword evidence="7" id="KW-1185">Reference proteome</keyword>
<evidence type="ECO:0000313" key="6">
    <source>
        <dbReference type="EMBL" id="MCD2423537.1"/>
    </source>
</evidence>
<evidence type="ECO:0000313" key="7">
    <source>
        <dbReference type="Proteomes" id="UP001199816"/>
    </source>
</evidence>
<organism evidence="6 7">
    <name type="scientific">Niabella pedocola</name>
    <dbReference type="NCBI Taxonomy" id="1752077"/>
    <lineage>
        <taxon>Bacteria</taxon>
        <taxon>Pseudomonadati</taxon>
        <taxon>Bacteroidota</taxon>
        <taxon>Chitinophagia</taxon>
        <taxon>Chitinophagales</taxon>
        <taxon>Chitinophagaceae</taxon>
        <taxon>Niabella</taxon>
    </lineage>
</organism>
<dbReference type="SMART" id="SM00382">
    <property type="entry name" value="AAA"/>
    <property type="match status" value="1"/>
</dbReference>
<evidence type="ECO:0000259" key="5">
    <source>
        <dbReference type="PROSITE" id="PS50893"/>
    </source>
</evidence>
<keyword evidence="3" id="KW-0547">Nucleotide-binding</keyword>
<dbReference type="InterPro" id="IPR027417">
    <property type="entry name" value="P-loop_NTPase"/>
</dbReference>
<accession>A0ABS8PR19</accession>
<comment type="similarity">
    <text evidence="1">Belongs to the ABC transporter superfamily.</text>
</comment>
<dbReference type="PANTHER" id="PTHR43335">
    <property type="entry name" value="ABC TRANSPORTER, ATP-BINDING PROTEIN"/>
    <property type="match status" value="1"/>
</dbReference>
<name>A0ABS8PR19_9BACT</name>
<dbReference type="Pfam" id="PF00005">
    <property type="entry name" value="ABC_tran"/>
    <property type="match status" value="1"/>
</dbReference>
<evidence type="ECO:0000256" key="2">
    <source>
        <dbReference type="ARBA" id="ARBA00022448"/>
    </source>
</evidence>
<feature type="domain" description="ABC transporter" evidence="5">
    <location>
        <begin position="4"/>
        <end position="227"/>
    </location>
</feature>
<dbReference type="SUPFAM" id="SSF52540">
    <property type="entry name" value="P-loop containing nucleoside triphosphate hydrolases"/>
    <property type="match status" value="1"/>
</dbReference>
<evidence type="ECO:0000256" key="4">
    <source>
        <dbReference type="ARBA" id="ARBA00022840"/>
    </source>
</evidence>
<dbReference type="GO" id="GO:0005524">
    <property type="term" value="F:ATP binding"/>
    <property type="evidence" value="ECO:0007669"/>
    <property type="project" value="UniProtKB-KW"/>
</dbReference>
<dbReference type="InterPro" id="IPR017871">
    <property type="entry name" value="ABC_transporter-like_CS"/>
</dbReference>
<dbReference type="RefSeq" id="WP_231004798.1">
    <property type="nucleotide sequence ID" value="NZ_JAJNEC010000005.1"/>
</dbReference>
<sequence length="304" mass="33027">MHVLSTNNLSKNYGAVQALNQVNIEVPPGSVYGILGPNGSGKTTLLGIVMNVLEASSGSYLWNGQSGSEAQRKRIGTLLETPNFYPYLSAERNLEIAASIKGYSTEDIPRVLKIVNLFERRQSAFSTYSLGMKQRLAIASALLGDPQVLVLDEPTNGLDPAGIAEIRSLIRQLHASGKTIIMASHILDEVEKVCTHVTIIQKGNVKASGTVNDVLHTDGPAPERIIEIVAEDLQLLREVITGLQQVTEVTGTPSMLQLIGTAELTPQLVNRYCFEKGITLSYLALKKKSLETRFLEITGSRSDQ</sequence>
<evidence type="ECO:0000256" key="1">
    <source>
        <dbReference type="ARBA" id="ARBA00005417"/>
    </source>
</evidence>
<dbReference type="Gene3D" id="3.40.50.300">
    <property type="entry name" value="P-loop containing nucleotide triphosphate hydrolases"/>
    <property type="match status" value="1"/>
</dbReference>
<proteinExistence type="inferred from homology"/>
<dbReference type="Proteomes" id="UP001199816">
    <property type="component" value="Unassembled WGS sequence"/>
</dbReference>
<gene>
    <name evidence="6" type="ORF">LQ567_12240</name>
</gene>
<comment type="caution">
    <text evidence="6">The sequence shown here is derived from an EMBL/GenBank/DDBJ whole genome shotgun (WGS) entry which is preliminary data.</text>
</comment>
<dbReference type="InterPro" id="IPR003593">
    <property type="entry name" value="AAA+_ATPase"/>
</dbReference>
<dbReference type="PROSITE" id="PS00211">
    <property type="entry name" value="ABC_TRANSPORTER_1"/>
    <property type="match status" value="1"/>
</dbReference>
<dbReference type="PANTHER" id="PTHR43335:SF2">
    <property type="entry name" value="ABC TRANSPORTER, ATP-BINDING PROTEIN"/>
    <property type="match status" value="1"/>
</dbReference>
<dbReference type="PROSITE" id="PS50893">
    <property type="entry name" value="ABC_TRANSPORTER_2"/>
    <property type="match status" value="1"/>
</dbReference>
<dbReference type="InterPro" id="IPR003439">
    <property type="entry name" value="ABC_transporter-like_ATP-bd"/>
</dbReference>
<protein>
    <submittedName>
        <fullName evidence="6">ABC transporter ATP-binding protein</fullName>
    </submittedName>
</protein>
<dbReference type="EMBL" id="JAJNEC010000005">
    <property type="protein sequence ID" value="MCD2423537.1"/>
    <property type="molecule type" value="Genomic_DNA"/>
</dbReference>
<reference evidence="6 7" key="1">
    <citation type="submission" date="2021-11" db="EMBL/GenBank/DDBJ databases">
        <title>Genomic of Niabella pedocola.</title>
        <authorList>
            <person name="Wu T."/>
        </authorList>
    </citation>
    <scope>NUCLEOTIDE SEQUENCE [LARGE SCALE GENOMIC DNA]</scope>
    <source>
        <strain evidence="6 7">JCM 31011</strain>
    </source>
</reference>